<comment type="caution">
    <text evidence="1">The sequence shown here is derived from an EMBL/GenBank/DDBJ whole genome shotgun (WGS) entry which is preliminary data.</text>
</comment>
<sequence>DTSEDSLALPLAERMGCIRGSVMKRCVWKVMPTKIVSSIYYGSSRPWWMEIHVGRCVRAAIYAMGTLL</sequence>
<dbReference type="EMBL" id="LXQA010318464">
    <property type="protein sequence ID" value="MCI43517.1"/>
    <property type="molecule type" value="Genomic_DNA"/>
</dbReference>
<dbReference type="Proteomes" id="UP000265520">
    <property type="component" value="Unassembled WGS sequence"/>
</dbReference>
<feature type="non-terminal residue" evidence="1">
    <location>
        <position position="1"/>
    </location>
</feature>
<organism evidence="1 2">
    <name type="scientific">Trifolium medium</name>
    <dbReference type="NCBI Taxonomy" id="97028"/>
    <lineage>
        <taxon>Eukaryota</taxon>
        <taxon>Viridiplantae</taxon>
        <taxon>Streptophyta</taxon>
        <taxon>Embryophyta</taxon>
        <taxon>Tracheophyta</taxon>
        <taxon>Spermatophyta</taxon>
        <taxon>Magnoliopsida</taxon>
        <taxon>eudicotyledons</taxon>
        <taxon>Gunneridae</taxon>
        <taxon>Pentapetalae</taxon>
        <taxon>rosids</taxon>
        <taxon>fabids</taxon>
        <taxon>Fabales</taxon>
        <taxon>Fabaceae</taxon>
        <taxon>Papilionoideae</taxon>
        <taxon>50 kb inversion clade</taxon>
        <taxon>NPAAA clade</taxon>
        <taxon>Hologalegina</taxon>
        <taxon>IRL clade</taxon>
        <taxon>Trifolieae</taxon>
        <taxon>Trifolium</taxon>
    </lineage>
</organism>
<reference evidence="1 2" key="1">
    <citation type="journal article" date="2018" name="Front. Plant Sci.">
        <title>Red Clover (Trifolium pratense) and Zigzag Clover (T. medium) - A Picture of Genomic Similarities and Differences.</title>
        <authorList>
            <person name="Dluhosova J."/>
            <person name="Istvanek J."/>
            <person name="Nedelnik J."/>
            <person name="Repkova J."/>
        </authorList>
    </citation>
    <scope>NUCLEOTIDE SEQUENCE [LARGE SCALE GENOMIC DNA]</scope>
    <source>
        <strain evidence="2">cv. 10/8</strain>
        <tissue evidence="1">Leaf</tissue>
    </source>
</reference>
<evidence type="ECO:0000313" key="2">
    <source>
        <dbReference type="Proteomes" id="UP000265520"/>
    </source>
</evidence>
<proteinExistence type="predicted"/>
<keyword evidence="2" id="KW-1185">Reference proteome</keyword>
<evidence type="ECO:0000313" key="1">
    <source>
        <dbReference type="EMBL" id="MCI43517.1"/>
    </source>
</evidence>
<dbReference type="AlphaFoldDB" id="A0A392S540"/>
<name>A0A392S540_9FABA</name>
<protein>
    <submittedName>
        <fullName evidence="1">Uncharacterized protein</fullName>
    </submittedName>
</protein>
<accession>A0A392S540</accession>